<evidence type="ECO:0000313" key="3">
    <source>
        <dbReference type="Proteomes" id="UP000001822"/>
    </source>
</evidence>
<dbReference type="AlphaFoldDB" id="A0A6N4SQ74"/>
<evidence type="ECO:0000256" key="1">
    <source>
        <dbReference type="SAM" id="MobiDB-lite"/>
    </source>
</evidence>
<dbReference type="OrthoDB" id="1442826at2"/>
<proteinExistence type="predicted"/>
<sequence>MNYIKHLNKVFESIYYDERLTPSHVSLYMALFRQWNIHRFKNPLLYQRLEIMKGACIGSLTTYTKCLKELHEWKYINYKPSRNSNNSSISMYSFCTSVCTGASTDTCTETVHESVHVLYINNNKQNKHRGNENTSPTHNEVKEFFNEKEWPEQEADTFFFHYQATGWCTANQTKIQDWKAAAQKWMLKKVKFDTSESVNKSTHKNINEKLHTNTDRNYSEPL</sequence>
<feature type="compositionally biased region" description="Basic and acidic residues" evidence="1">
    <location>
        <begin position="205"/>
        <end position="222"/>
    </location>
</feature>
<gene>
    <name evidence="2" type="ordered locus">CHU_1183</name>
</gene>
<protein>
    <submittedName>
        <fullName evidence="2">Uncharacterized protein</fullName>
    </submittedName>
</protein>
<dbReference type="RefSeq" id="WP_011584573.1">
    <property type="nucleotide sequence ID" value="NC_008255.1"/>
</dbReference>
<feature type="region of interest" description="Disordered" evidence="1">
    <location>
        <begin position="197"/>
        <end position="222"/>
    </location>
</feature>
<name>A0A6N4SQ74_CYTH3</name>
<dbReference type="Proteomes" id="UP000001822">
    <property type="component" value="Chromosome"/>
</dbReference>
<organism evidence="2 3">
    <name type="scientific">Cytophaga hutchinsonii (strain ATCC 33406 / DSM 1761 / CIP 103989 / NBRC 15051 / NCIMB 9469 / D465)</name>
    <dbReference type="NCBI Taxonomy" id="269798"/>
    <lineage>
        <taxon>Bacteria</taxon>
        <taxon>Pseudomonadati</taxon>
        <taxon>Bacteroidota</taxon>
        <taxon>Cytophagia</taxon>
        <taxon>Cytophagales</taxon>
        <taxon>Cytophagaceae</taxon>
        <taxon>Cytophaga</taxon>
    </lineage>
</organism>
<keyword evidence="3" id="KW-1185">Reference proteome</keyword>
<accession>A0A6N4SQ74</accession>
<evidence type="ECO:0000313" key="2">
    <source>
        <dbReference type="EMBL" id="ABG58458.1"/>
    </source>
</evidence>
<dbReference type="EMBL" id="CP000383">
    <property type="protein sequence ID" value="ABG58458.1"/>
    <property type="molecule type" value="Genomic_DNA"/>
</dbReference>
<dbReference type="KEGG" id="chu:CHU_1183"/>
<reference evidence="2 3" key="1">
    <citation type="journal article" date="2007" name="Appl. Environ. Microbiol.">
        <title>Genome sequence of the cellulolytic gliding bacterium Cytophaga hutchinsonii.</title>
        <authorList>
            <person name="Xie G."/>
            <person name="Bruce D.C."/>
            <person name="Challacombe J.F."/>
            <person name="Chertkov O."/>
            <person name="Detter J.C."/>
            <person name="Gilna P."/>
            <person name="Han C.S."/>
            <person name="Lucas S."/>
            <person name="Misra M."/>
            <person name="Myers G.L."/>
            <person name="Richardson P."/>
            <person name="Tapia R."/>
            <person name="Thayer N."/>
            <person name="Thompson L.S."/>
            <person name="Brettin T.S."/>
            <person name="Henrissat B."/>
            <person name="Wilson D.B."/>
            <person name="McBride M.J."/>
        </authorList>
    </citation>
    <scope>NUCLEOTIDE SEQUENCE [LARGE SCALE GENOMIC DNA]</scope>
    <source>
        <strain evidence="3">ATCC 33406 / DSM 1761 / CIP 103989 / NBRC 15051 / NCIMB 9469 / D465</strain>
    </source>
</reference>